<evidence type="ECO:0000313" key="3">
    <source>
        <dbReference type="Proteomes" id="UP000011761"/>
    </source>
</evidence>
<dbReference type="Gene3D" id="3.30.9.60">
    <property type="match status" value="1"/>
</dbReference>
<dbReference type="EMBL" id="KB445562">
    <property type="protein sequence ID" value="EMC92201.1"/>
    <property type="molecule type" value="Genomic_DNA"/>
</dbReference>
<keyword evidence="3" id="KW-1185">Reference proteome</keyword>
<dbReference type="eggNOG" id="KOG2614">
    <property type="taxonomic scope" value="Eukaryota"/>
</dbReference>
<proteinExistence type="predicted"/>
<dbReference type="Proteomes" id="UP000011761">
    <property type="component" value="Unassembled WGS sequence"/>
</dbReference>
<feature type="domain" description="2,6-dihydroxypyridine 3-monooxygenase substrate binding" evidence="1">
    <location>
        <begin position="191"/>
        <end position="320"/>
    </location>
</feature>
<dbReference type="PANTHER" id="PTHR47469">
    <property type="entry name" value="MONOOXYGENASE-LIKE"/>
    <property type="match status" value="1"/>
</dbReference>
<dbReference type="SUPFAM" id="SSF54373">
    <property type="entry name" value="FAD-linked reductases, C-terminal domain"/>
    <property type="match status" value="1"/>
</dbReference>
<evidence type="ECO:0000313" key="2">
    <source>
        <dbReference type="EMBL" id="EMC92201.1"/>
    </source>
</evidence>
<dbReference type="KEGG" id="bcom:BAUCODRAFT_281546"/>
<dbReference type="Pfam" id="PF22607">
    <property type="entry name" value="FAD_binding-like"/>
    <property type="match status" value="1"/>
</dbReference>
<accession>M2M7A9</accession>
<dbReference type="PANTHER" id="PTHR47469:SF2">
    <property type="entry name" value="OS06G0597600 PROTEIN"/>
    <property type="match status" value="1"/>
</dbReference>
<name>M2M7A9_BAUPA</name>
<dbReference type="SUPFAM" id="SSF51905">
    <property type="entry name" value="FAD/NAD(P)-binding domain"/>
    <property type="match status" value="1"/>
</dbReference>
<evidence type="ECO:0000259" key="1">
    <source>
        <dbReference type="Pfam" id="PF22607"/>
    </source>
</evidence>
<dbReference type="HOGENOM" id="CLU_009665_0_0_1"/>
<dbReference type="OMA" id="FTFYHAP"/>
<dbReference type="InterPro" id="IPR036188">
    <property type="entry name" value="FAD/NAD-bd_sf"/>
</dbReference>
<sequence length="405" mass="44397">MGSSPKSVIVVGGSLAGLMHALTLLSLPSPPKVRILERSPTALLHDQGAGVVAGSETQQFFAEYVRPGREVAVISPIRHYLNRKGEIMPETVNHWSQCMTSWDLLYHLLRWRVDGQQSEHVKGLVADDRPRAQYDNGCTVTAIDSVEDGVKVQWTHMDHGEQSATADLVLAADGASSSIRRLLAPTVERKYAGYVAWRGTVPETELSGAARKVFVERFTFYHAPGIQILGYLIPGPGGTLDAGRRLFNWVWYCNYPEGSPELNELMTGTDDRRHAVTLPVGTMKEAVWAKQKAYATESLPSQFAEAVNRTRQPFVQAITDVISPQNEFMDGKVLLVGDALAGFRPHTAASTGQAAFDALMLGKLLKGEVSKDEYNRTVKDFAKTVQAHGVALGEKSQFGRHPFNG</sequence>
<organism evidence="2 3">
    <name type="scientific">Baudoinia panamericana (strain UAMH 10762)</name>
    <name type="common">Angels' share fungus</name>
    <name type="synonym">Baudoinia compniacensis (strain UAMH 10762)</name>
    <dbReference type="NCBI Taxonomy" id="717646"/>
    <lineage>
        <taxon>Eukaryota</taxon>
        <taxon>Fungi</taxon>
        <taxon>Dikarya</taxon>
        <taxon>Ascomycota</taxon>
        <taxon>Pezizomycotina</taxon>
        <taxon>Dothideomycetes</taxon>
        <taxon>Dothideomycetidae</taxon>
        <taxon>Mycosphaerellales</taxon>
        <taxon>Teratosphaeriaceae</taxon>
        <taxon>Baudoinia</taxon>
    </lineage>
</organism>
<dbReference type="InterPro" id="IPR054707">
    <property type="entry name" value="DhpH_subs-bd"/>
</dbReference>
<dbReference type="RefSeq" id="XP_007680653.1">
    <property type="nucleotide sequence ID" value="XM_007682463.1"/>
</dbReference>
<dbReference type="GeneID" id="19110674"/>
<protein>
    <recommendedName>
        <fullName evidence="1">2,6-dihydroxypyridine 3-monooxygenase substrate binding domain-containing protein</fullName>
    </recommendedName>
</protein>
<reference evidence="2 3" key="1">
    <citation type="journal article" date="2012" name="PLoS Pathog.">
        <title>Diverse lifestyles and strategies of plant pathogenesis encoded in the genomes of eighteen Dothideomycetes fungi.</title>
        <authorList>
            <person name="Ohm R.A."/>
            <person name="Feau N."/>
            <person name="Henrissat B."/>
            <person name="Schoch C.L."/>
            <person name="Horwitz B.A."/>
            <person name="Barry K.W."/>
            <person name="Condon B.J."/>
            <person name="Copeland A.C."/>
            <person name="Dhillon B."/>
            <person name="Glaser F."/>
            <person name="Hesse C.N."/>
            <person name="Kosti I."/>
            <person name="LaButti K."/>
            <person name="Lindquist E.A."/>
            <person name="Lucas S."/>
            <person name="Salamov A.A."/>
            <person name="Bradshaw R.E."/>
            <person name="Ciuffetti L."/>
            <person name="Hamelin R.C."/>
            <person name="Kema G.H.J."/>
            <person name="Lawrence C."/>
            <person name="Scott J.A."/>
            <person name="Spatafora J.W."/>
            <person name="Turgeon B.G."/>
            <person name="de Wit P.J.G.M."/>
            <person name="Zhong S."/>
            <person name="Goodwin S.B."/>
            <person name="Grigoriev I.V."/>
        </authorList>
    </citation>
    <scope>NUCLEOTIDE SEQUENCE [LARGE SCALE GENOMIC DNA]</scope>
    <source>
        <strain evidence="2 3">UAMH 10762</strain>
    </source>
</reference>
<dbReference type="OrthoDB" id="16820at2759"/>
<gene>
    <name evidence="2" type="ORF">BAUCODRAFT_281546</name>
</gene>
<dbReference type="InterPro" id="IPR053212">
    <property type="entry name" value="DHP_3-monooxygenase"/>
</dbReference>
<dbReference type="AlphaFoldDB" id="M2M7A9"/>